<evidence type="ECO:0000313" key="6">
    <source>
        <dbReference type="Proteomes" id="UP000263993"/>
    </source>
</evidence>
<dbReference type="SMART" id="SM00345">
    <property type="entry name" value="HTH_GNTR"/>
    <property type="match status" value="1"/>
</dbReference>
<dbReference type="AlphaFoldDB" id="A0A371B7M8"/>
<evidence type="ECO:0000256" key="2">
    <source>
        <dbReference type="ARBA" id="ARBA00023125"/>
    </source>
</evidence>
<dbReference type="SUPFAM" id="SSF46785">
    <property type="entry name" value="Winged helix' DNA-binding domain"/>
    <property type="match status" value="1"/>
</dbReference>
<dbReference type="Pfam" id="PF07729">
    <property type="entry name" value="FCD"/>
    <property type="match status" value="1"/>
</dbReference>
<dbReference type="CDD" id="cd07377">
    <property type="entry name" value="WHTH_GntR"/>
    <property type="match status" value="1"/>
</dbReference>
<dbReference type="Gene3D" id="1.20.120.530">
    <property type="entry name" value="GntR ligand-binding domain-like"/>
    <property type="match status" value="1"/>
</dbReference>
<dbReference type="PANTHER" id="PTHR43537:SF5">
    <property type="entry name" value="UXU OPERON TRANSCRIPTIONAL REGULATOR"/>
    <property type="match status" value="1"/>
</dbReference>
<dbReference type="GO" id="GO:0003700">
    <property type="term" value="F:DNA-binding transcription factor activity"/>
    <property type="evidence" value="ECO:0007669"/>
    <property type="project" value="InterPro"/>
</dbReference>
<dbReference type="InterPro" id="IPR036390">
    <property type="entry name" value="WH_DNA-bd_sf"/>
</dbReference>
<protein>
    <submittedName>
        <fullName evidence="5">GntR family transcriptional regulator</fullName>
    </submittedName>
</protein>
<dbReference type="SUPFAM" id="SSF48008">
    <property type="entry name" value="GntR ligand-binding domain-like"/>
    <property type="match status" value="1"/>
</dbReference>
<dbReference type="PROSITE" id="PS50949">
    <property type="entry name" value="HTH_GNTR"/>
    <property type="match status" value="1"/>
</dbReference>
<evidence type="ECO:0000256" key="3">
    <source>
        <dbReference type="ARBA" id="ARBA00023163"/>
    </source>
</evidence>
<reference evidence="6" key="1">
    <citation type="submission" date="2018-08" db="EMBL/GenBank/DDBJ databases">
        <authorList>
            <person name="Kim S.-J."/>
            <person name="Jung G.-Y."/>
        </authorList>
    </citation>
    <scope>NUCLEOTIDE SEQUENCE [LARGE SCALE GENOMIC DNA]</scope>
    <source>
        <strain evidence="6">GY_H</strain>
    </source>
</reference>
<keyword evidence="2" id="KW-0238">DNA-binding</keyword>
<accession>A0A371B7M8</accession>
<keyword evidence="1" id="KW-0805">Transcription regulation</keyword>
<dbReference type="PRINTS" id="PR00035">
    <property type="entry name" value="HTHGNTR"/>
</dbReference>
<keyword evidence="6" id="KW-1185">Reference proteome</keyword>
<dbReference type="InterPro" id="IPR008920">
    <property type="entry name" value="TF_FadR/GntR_C"/>
</dbReference>
<evidence type="ECO:0000259" key="4">
    <source>
        <dbReference type="PROSITE" id="PS50949"/>
    </source>
</evidence>
<organism evidence="5 6">
    <name type="scientific">Undibacter mobilis</name>
    <dbReference type="NCBI Taxonomy" id="2292256"/>
    <lineage>
        <taxon>Bacteria</taxon>
        <taxon>Pseudomonadati</taxon>
        <taxon>Pseudomonadota</taxon>
        <taxon>Alphaproteobacteria</taxon>
        <taxon>Hyphomicrobiales</taxon>
        <taxon>Nitrobacteraceae</taxon>
        <taxon>Undibacter</taxon>
    </lineage>
</organism>
<dbReference type="InterPro" id="IPR036388">
    <property type="entry name" value="WH-like_DNA-bd_sf"/>
</dbReference>
<dbReference type="OrthoDB" id="7620579at2"/>
<name>A0A371B7M8_9BRAD</name>
<dbReference type="SMART" id="SM00895">
    <property type="entry name" value="FCD"/>
    <property type="match status" value="1"/>
</dbReference>
<dbReference type="InterPro" id="IPR011711">
    <property type="entry name" value="GntR_C"/>
</dbReference>
<dbReference type="RefSeq" id="WP_115515606.1">
    <property type="nucleotide sequence ID" value="NZ_QRGO01000001.1"/>
</dbReference>
<dbReference type="EMBL" id="QRGO01000001">
    <property type="protein sequence ID" value="RDV03580.1"/>
    <property type="molecule type" value="Genomic_DNA"/>
</dbReference>
<proteinExistence type="predicted"/>
<dbReference type="Gene3D" id="1.10.10.10">
    <property type="entry name" value="Winged helix-like DNA-binding domain superfamily/Winged helix DNA-binding domain"/>
    <property type="match status" value="1"/>
</dbReference>
<dbReference type="Proteomes" id="UP000263993">
    <property type="component" value="Unassembled WGS sequence"/>
</dbReference>
<comment type="caution">
    <text evidence="5">The sequence shown here is derived from an EMBL/GenBank/DDBJ whole genome shotgun (WGS) entry which is preliminary data.</text>
</comment>
<dbReference type="Pfam" id="PF00392">
    <property type="entry name" value="GntR"/>
    <property type="match status" value="1"/>
</dbReference>
<gene>
    <name evidence="5" type="ORF">DXH78_02655</name>
</gene>
<dbReference type="PANTHER" id="PTHR43537">
    <property type="entry name" value="TRANSCRIPTIONAL REGULATOR, GNTR FAMILY"/>
    <property type="match status" value="1"/>
</dbReference>
<sequence>MSAARAAKVAEIDVTARLRDAITRGRLTPNERLIEVDLAEQFGVNRANIRMALAMLDQEGLVVREPNRGARVRAVSDDEAIEIAETRLAIEVMVAGRAALRGDAQGRARLKAIEKDMKQAIAQGDTMRYSQFNAALHRQLQSMAGNATADRILDTLKSHLVRLQYRVILLPGRPQASLAEHRAIVAAVCAGDGDAAERAMRQHLTSFIGLLRQAIDAARHGGF</sequence>
<keyword evidence="3" id="KW-0804">Transcription</keyword>
<evidence type="ECO:0000256" key="1">
    <source>
        <dbReference type="ARBA" id="ARBA00023015"/>
    </source>
</evidence>
<dbReference type="InterPro" id="IPR000524">
    <property type="entry name" value="Tscrpt_reg_HTH_GntR"/>
</dbReference>
<dbReference type="GO" id="GO:0003677">
    <property type="term" value="F:DNA binding"/>
    <property type="evidence" value="ECO:0007669"/>
    <property type="project" value="UniProtKB-KW"/>
</dbReference>
<feature type="domain" description="HTH gntR-type" evidence="4">
    <location>
        <begin position="8"/>
        <end position="75"/>
    </location>
</feature>
<evidence type="ECO:0000313" key="5">
    <source>
        <dbReference type="EMBL" id="RDV03580.1"/>
    </source>
</evidence>